<dbReference type="InterPro" id="IPR038595">
    <property type="entry name" value="LOR_sf"/>
</dbReference>
<evidence type="ECO:0000256" key="1">
    <source>
        <dbReference type="ARBA" id="ARBA00005437"/>
    </source>
</evidence>
<reference evidence="2 5" key="2">
    <citation type="submission" date="2019-07" db="EMBL/GenBank/DDBJ databases">
        <title>Whole genome shotgun sequence of Alkalibacterium putridalgicola NBRC 103243.</title>
        <authorList>
            <person name="Hosoyama A."/>
            <person name="Uohara A."/>
            <person name="Ohji S."/>
            <person name="Ichikawa N."/>
        </authorList>
    </citation>
    <scope>NUCLEOTIDE SEQUENCE [LARGE SCALE GENOMIC DNA]</scope>
    <source>
        <strain evidence="2 5">NBRC 103243</strain>
    </source>
</reference>
<accession>A0A1H7WA02</accession>
<dbReference type="SUPFAM" id="SSF54518">
    <property type="entry name" value="Tubby C-terminal domain-like"/>
    <property type="match status" value="1"/>
</dbReference>
<evidence type="ECO:0000313" key="3">
    <source>
        <dbReference type="EMBL" id="SEM18164.1"/>
    </source>
</evidence>
<protein>
    <submittedName>
        <fullName evidence="3">Uncharacterized protein YxjI</fullName>
    </submittedName>
</protein>
<evidence type="ECO:0000313" key="5">
    <source>
        <dbReference type="Proteomes" id="UP000321425"/>
    </source>
</evidence>
<dbReference type="EMBL" id="BJUX01000021">
    <property type="protein sequence ID" value="GEK89732.1"/>
    <property type="molecule type" value="Genomic_DNA"/>
</dbReference>
<dbReference type="InterPro" id="IPR025659">
    <property type="entry name" value="Tubby-like_C"/>
</dbReference>
<dbReference type="Proteomes" id="UP000198548">
    <property type="component" value="Unassembled WGS sequence"/>
</dbReference>
<dbReference type="Proteomes" id="UP000321425">
    <property type="component" value="Unassembled WGS sequence"/>
</dbReference>
<dbReference type="STRING" id="426703.SAMN04488100_1325"/>
<dbReference type="Gene3D" id="2.40.160.200">
    <property type="entry name" value="LURP1-related"/>
    <property type="match status" value="1"/>
</dbReference>
<keyword evidence="5" id="KW-1185">Reference proteome</keyword>
<dbReference type="AlphaFoldDB" id="A0A1H7WA02"/>
<sequence>MRLYIKQKVWSFKDRFSIKDDVERDRYYVEGEFFSFAKKLRLFNIDNEEQLYIEQSLWRFLPEYNLYEKGEKVATVKKDFTLFKNNYTILGPDWHIEGSVMAHDYMIKEGDKVIADINKKWLSWGDTYEINIYDEASVNVLLGIVIVIDAVISQARASNSAT</sequence>
<dbReference type="InterPro" id="IPR007612">
    <property type="entry name" value="LOR"/>
</dbReference>
<dbReference type="RefSeq" id="WP_091489320.1">
    <property type="nucleotide sequence ID" value="NZ_BJUX01000021.1"/>
</dbReference>
<proteinExistence type="inferred from homology"/>
<evidence type="ECO:0000313" key="4">
    <source>
        <dbReference type="Proteomes" id="UP000198548"/>
    </source>
</evidence>
<dbReference type="EMBL" id="FOBL01000032">
    <property type="protein sequence ID" value="SEM18164.1"/>
    <property type="molecule type" value="Genomic_DNA"/>
</dbReference>
<dbReference type="OrthoDB" id="652307at2"/>
<organism evidence="3 4">
    <name type="scientific">Alkalibacterium putridalgicola</name>
    <dbReference type="NCBI Taxonomy" id="426703"/>
    <lineage>
        <taxon>Bacteria</taxon>
        <taxon>Bacillati</taxon>
        <taxon>Bacillota</taxon>
        <taxon>Bacilli</taxon>
        <taxon>Lactobacillales</taxon>
        <taxon>Carnobacteriaceae</taxon>
        <taxon>Alkalibacterium</taxon>
    </lineage>
</organism>
<comment type="similarity">
    <text evidence="1">Belongs to the LOR family.</text>
</comment>
<name>A0A1H7WA02_9LACT</name>
<evidence type="ECO:0000313" key="2">
    <source>
        <dbReference type="EMBL" id="GEK89732.1"/>
    </source>
</evidence>
<dbReference type="Pfam" id="PF04525">
    <property type="entry name" value="LOR"/>
    <property type="match status" value="1"/>
</dbReference>
<reference evidence="3 4" key="1">
    <citation type="submission" date="2016-10" db="EMBL/GenBank/DDBJ databases">
        <authorList>
            <person name="de Groot N.N."/>
        </authorList>
    </citation>
    <scope>NUCLEOTIDE SEQUENCE [LARGE SCALE GENOMIC DNA]</scope>
    <source>
        <strain evidence="3 4">DSM 19182</strain>
    </source>
</reference>
<gene>
    <name evidence="2" type="primary">yxjI</name>
    <name evidence="2" type="ORF">APU01nite_17710</name>
    <name evidence="3" type="ORF">SAMN04488100_1325</name>
</gene>